<dbReference type="RefSeq" id="WP_380620952.1">
    <property type="nucleotide sequence ID" value="NZ_JBHSDK010000015.1"/>
</dbReference>
<dbReference type="Proteomes" id="UP001595823">
    <property type="component" value="Unassembled WGS sequence"/>
</dbReference>
<evidence type="ECO:0000256" key="1">
    <source>
        <dbReference type="ARBA" id="ARBA00023015"/>
    </source>
</evidence>
<comment type="caution">
    <text evidence="6">The sequence shown here is derived from an EMBL/GenBank/DDBJ whole genome shotgun (WGS) entry which is preliminary data.</text>
</comment>
<keyword evidence="2 4" id="KW-0238">DNA-binding</keyword>
<keyword evidence="7" id="KW-1185">Reference proteome</keyword>
<evidence type="ECO:0000259" key="5">
    <source>
        <dbReference type="PROSITE" id="PS50977"/>
    </source>
</evidence>
<protein>
    <submittedName>
        <fullName evidence="6">TetR/AcrR family transcriptional regulator</fullName>
    </submittedName>
</protein>
<dbReference type="InterPro" id="IPR001647">
    <property type="entry name" value="HTH_TetR"/>
</dbReference>
<evidence type="ECO:0000313" key="6">
    <source>
        <dbReference type="EMBL" id="MFC4335767.1"/>
    </source>
</evidence>
<dbReference type="Gene3D" id="1.10.10.60">
    <property type="entry name" value="Homeodomain-like"/>
    <property type="match status" value="1"/>
</dbReference>
<evidence type="ECO:0000256" key="2">
    <source>
        <dbReference type="ARBA" id="ARBA00023125"/>
    </source>
</evidence>
<evidence type="ECO:0000256" key="4">
    <source>
        <dbReference type="PROSITE-ProRule" id="PRU00335"/>
    </source>
</evidence>
<evidence type="ECO:0000313" key="7">
    <source>
        <dbReference type="Proteomes" id="UP001595823"/>
    </source>
</evidence>
<dbReference type="PANTHER" id="PTHR30055:SF148">
    <property type="entry name" value="TETR-FAMILY TRANSCRIPTIONAL REGULATOR"/>
    <property type="match status" value="1"/>
</dbReference>
<keyword evidence="3" id="KW-0804">Transcription</keyword>
<dbReference type="InterPro" id="IPR050109">
    <property type="entry name" value="HTH-type_TetR-like_transc_reg"/>
</dbReference>
<dbReference type="EMBL" id="JBHSDK010000015">
    <property type="protein sequence ID" value="MFC4335767.1"/>
    <property type="molecule type" value="Genomic_DNA"/>
</dbReference>
<name>A0ABV8TYU0_9ACTN</name>
<dbReference type="Pfam" id="PF16859">
    <property type="entry name" value="TetR_C_11"/>
    <property type="match status" value="1"/>
</dbReference>
<organism evidence="6 7">
    <name type="scientific">Salininema proteolyticum</name>
    <dbReference type="NCBI Taxonomy" id="1607685"/>
    <lineage>
        <taxon>Bacteria</taxon>
        <taxon>Bacillati</taxon>
        <taxon>Actinomycetota</taxon>
        <taxon>Actinomycetes</taxon>
        <taxon>Glycomycetales</taxon>
        <taxon>Glycomycetaceae</taxon>
        <taxon>Salininema</taxon>
    </lineage>
</organism>
<dbReference type="InterPro" id="IPR009057">
    <property type="entry name" value="Homeodomain-like_sf"/>
</dbReference>
<sequence length="202" mass="22443">MTESGTRRRGAALESAIFQAVWDEVSEGGYTRLSIESVARRAGTGKAVLYRRWDGRVPLVLAAVQDNLPRQEDLADTGDLRDDLVKLLEAGAERVMTVGPRIIIGLLSEILDQEGVDGEHFALLNDTILKHLRSLLDVVYERAESRGELDRSAMSDQIATLPLDIVRSHVLMQRPVTKDFLAEIVDDIVMPVLRSRCAPGRR</sequence>
<reference evidence="7" key="1">
    <citation type="journal article" date="2019" name="Int. J. Syst. Evol. Microbiol.">
        <title>The Global Catalogue of Microorganisms (GCM) 10K type strain sequencing project: providing services to taxonomists for standard genome sequencing and annotation.</title>
        <authorList>
            <consortium name="The Broad Institute Genomics Platform"/>
            <consortium name="The Broad Institute Genome Sequencing Center for Infectious Disease"/>
            <person name="Wu L."/>
            <person name="Ma J."/>
        </authorList>
    </citation>
    <scope>NUCLEOTIDE SEQUENCE [LARGE SCALE GENOMIC DNA]</scope>
    <source>
        <strain evidence="7">IBRC-M 10908</strain>
    </source>
</reference>
<dbReference type="PROSITE" id="PS50977">
    <property type="entry name" value="HTH_TETR_2"/>
    <property type="match status" value="1"/>
</dbReference>
<dbReference type="InterPro" id="IPR036271">
    <property type="entry name" value="Tet_transcr_reg_TetR-rel_C_sf"/>
</dbReference>
<dbReference type="SUPFAM" id="SSF46689">
    <property type="entry name" value="Homeodomain-like"/>
    <property type="match status" value="1"/>
</dbReference>
<dbReference type="Pfam" id="PF00440">
    <property type="entry name" value="TetR_N"/>
    <property type="match status" value="1"/>
</dbReference>
<evidence type="ECO:0000256" key="3">
    <source>
        <dbReference type="ARBA" id="ARBA00023163"/>
    </source>
</evidence>
<gene>
    <name evidence="6" type="ORF">ACFPET_11195</name>
</gene>
<dbReference type="InterPro" id="IPR011075">
    <property type="entry name" value="TetR_C"/>
</dbReference>
<accession>A0ABV8TYU0</accession>
<feature type="DNA-binding region" description="H-T-H motif" evidence="4">
    <location>
        <begin position="34"/>
        <end position="53"/>
    </location>
</feature>
<proteinExistence type="predicted"/>
<feature type="domain" description="HTH tetR-type" evidence="5">
    <location>
        <begin position="11"/>
        <end position="71"/>
    </location>
</feature>
<dbReference type="PANTHER" id="PTHR30055">
    <property type="entry name" value="HTH-TYPE TRANSCRIPTIONAL REGULATOR RUTR"/>
    <property type="match status" value="1"/>
</dbReference>
<keyword evidence="1" id="KW-0805">Transcription regulation</keyword>
<dbReference type="SUPFAM" id="SSF48498">
    <property type="entry name" value="Tetracyclin repressor-like, C-terminal domain"/>
    <property type="match status" value="1"/>
</dbReference>
<dbReference type="Gene3D" id="1.10.357.10">
    <property type="entry name" value="Tetracycline Repressor, domain 2"/>
    <property type="match status" value="1"/>
</dbReference>